<dbReference type="CDD" id="cd07344">
    <property type="entry name" value="M48_yhfN_like"/>
    <property type="match status" value="1"/>
</dbReference>
<organism evidence="2 3">
    <name type="scientific">Pedosphaera parvula (strain Ellin514)</name>
    <dbReference type="NCBI Taxonomy" id="320771"/>
    <lineage>
        <taxon>Bacteria</taxon>
        <taxon>Pseudomonadati</taxon>
        <taxon>Verrucomicrobiota</taxon>
        <taxon>Pedosphaerae</taxon>
        <taxon>Pedosphaerales</taxon>
        <taxon>Pedosphaeraceae</taxon>
        <taxon>Pedosphaera</taxon>
    </lineage>
</organism>
<accession>B9XFB5</accession>
<dbReference type="PANTHER" id="PTHR30399:SF1">
    <property type="entry name" value="UTP PYROPHOSPHATASE"/>
    <property type="match status" value="1"/>
</dbReference>
<dbReference type="EMBL" id="ABOX02000009">
    <property type="protein sequence ID" value="EEF61613.1"/>
    <property type="molecule type" value="Genomic_DNA"/>
</dbReference>
<dbReference type="AlphaFoldDB" id="B9XFB5"/>
<evidence type="ECO:0000313" key="3">
    <source>
        <dbReference type="Proteomes" id="UP000003688"/>
    </source>
</evidence>
<dbReference type="RefSeq" id="WP_007414505.1">
    <property type="nucleotide sequence ID" value="NZ_ABOX02000009.1"/>
</dbReference>
<dbReference type="Gene3D" id="3.30.2010.10">
    <property type="entry name" value="Metalloproteases ('zincins'), catalytic domain"/>
    <property type="match status" value="1"/>
</dbReference>
<gene>
    <name evidence="2" type="ORF">Cflav_PD4292</name>
</gene>
<dbReference type="STRING" id="320771.Cflav_PD4292"/>
<dbReference type="PANTHER" id="PTHR30399">
    <property type="entry name" value="UNCHARACTERIZED PROTEIN YGJP"/>
    <property type="match status" value="1"/>
</dbReference>
<reference evidence="2 3" key="1">
    <citation type="journal article" date="2011" name="J. Bacteriol.">
        <title>Genome sequence of 'Pedosphaera parvula' Ellin514, an aerobic Verrucomicrobial isolate from pasture soil.</title>
        <authorList>
            <person name="Kant R."/>
            <person name="van Passel M.W."/>
            <person name="Sangwan P."/>
            <person name="Palva A."/>
            <person name="Lucas S."/>
            <person name="Copeland A."/>
            <person name="Lapidus A."/>
            <person name="Glavina Del Rio T."/>
            <person name="Dalin E."/>
            <person name="Tice H."/>
            <person name="Bruce D."/>
            <person name="Goodwin L."/>
            <person name="Pitluck S."/>
            <person name="Chertkov O."/>
            <person name="Larimer F.W."/>
            <person name="Land M.L."/>
            <person name="Hauser L."/>
            <person name="Brettin T.S."/>
            <person name="Detter J.C."/>
            <person name="Han S."/>
            <person name="de Vos W.M."/>
            <person name="Janssen P.H."/>
            <person name="Smidt H."/>
        </authorList>
    </citation>
    <scope>NUCLEOTIDE SEQUENCE [LARGE SCALE GENOMIC DNA]</scope>
    <source>
        <strain evidence="2 3">Ellin514</strain>
    </source>
</reference>
<feature type="domain" description="YgjP-like metallopeptidase" evidence="1">
    <location>
        <begin position="14"/>
        <end position="207"/>
    </location>
</feature>
<dbReference type="Pfam" id="PF01863">
    <property type="entry name" value="YgjP-like"/>
    <property type="match status" value="1"/>
</dbReference>
<sequence>MNTPLIYVRRRNARRYILRVDDEANVRVTIPRGGSLEYAKKFAAGHAEWIAEQITKRLDRVAVRNSEKSVLFRGESIPLVIEGNTVCFGDQTFSMAEGEDLRRRIRARLFELARTELPGKVLELAAQYGLSVKRISIRDQRSRWGSCSTRGNIALNYRLVQTPGFVRDYVIVHELMHLREMNHSSRFWKLVHDAFPRTQEARDWLRKNGRLLAH</sequence>
<evidence type="ECO:0000259" key="1">
    <source>
        <dbReference type="Pfam" id="PF01863"/>
    </source>
</evidence>
<dbReference type="OrthoDB" id="9811177at2"/>
<dbReference type="InterPro" id="IPR053136">
    <property type="entry name" value="UTP_pyrophosphatase-like"/>
</dbReference>
<dbReference type="InterPro" id="IPR002725">
    <property type="entry name" value="YgjP-like_metallopeptidase"/>
</dbReference>
<protein>
    <recommendedName>
        <fullName evidence="1">YgjP-like metallopeptidase domain-containing protein</fullName>
    </recommendedName>
</protein>
<name>B9XFB5_PEDPL</name>
<keyword evidence="3" id="KW-1185">Reference proteome</keyword>
<proteinExistence type="predicted"/>
<comment type="caution">
    <text evidence="2">The sequence shown here is derived from an EMBL/GenBank/DDBJ whole genome shotgun (WGS) entry which is preliminary data.</text>
</comment>
<dbReference type="Proteomes" id="UP000003688">
    <property type="component" value="Unassembled WGS sequence"/>
</dbReference>
<evidence type="ECO:0000313" key="2">
    <source>
        <dbReference type="EMBL" id="EEF61613.1"/>
    </source>
</evidence>